<evidence type="ECO:0000313" key="2">
    <source>
        <dbReference type="Proteomes" id="UP000257109"/>
    </source>
</evidence>
<accession>A0A371GI31</accession>
<sequence>SLSKRRLLTEQTCFFGSLSETSNLLSELQFWDTQVGSSKTWMINHDRQQVYYYSGEVIIEYTPTSDSGYDPLHDLDPEIEITLCRLRKARNIVVNNNNSSNYVSSSNDSSLVTNNSDSFIVALIGL</sequence>
<organism evidence="1 2">
    <name type="scientific">Mucuna pruriens</name>
    <name type="common">Velvet bean</name>
    <name type="synonym">Dolichos pruriens</name>
    <dbReference type="NCBI Taxonomy" id="157652"/>
    <lineage>
        <taxon>Eukaryota</taxon>
        <taxon>Viridiplantae</taxon>
        <taxon>Streptophyta</taxon>
        <taxon>Embryophyta</taxon>
        <taxon>Tracheophyta</taxon>
        <taxon>Spermatophyta</taxon>
        <taxon>Magnoliopsida</taxon>
        <taxon>eudicotyledons</taxon>
        <taxon>Gunneridae</taxon>
        <taxon>Pentapetalae</taxon>
        <taxon>rosids</taxon>
        <taxon>fabids</taxon>
        <taxon>Fabales</taxon>
        <taxon>Fabaceae</taxon>
        <taxon>Papilionoideae</taxon>
        <taxon>50 kb inversion clade</taxon>
        <taxon>NPAAA clade</taxon>
        <taxon>indigoferoid/millettioid clade</taxon>
        <taxon>Phaseoleae</taxon>
        <taxon>Mucuna</taxon>
    </lineage>
</organism>
<protein>
    <submittedName>
        <fullName evidence="1">Uncharacterized protein</fullName>
    </submittedName>
</protein>
<dbReference type="AlphaFoldDB" id="A0A371GI31"/>
<proteinExistence type="predicted"/>
<evidence type="ECO:0000313" key="1">
    <source>
        <dbReference type="EMBL" id="RDX90215.1"/>
    </source>
</evidence>
<feature type="non-terminal residue" evidence="1">
    <location>
        <position position="126"/>
    </location>
</feature>
<dbReference type="Proteomes" id="UP000257109">
    <property type="component" value="Unassembled WGS sequence"/>
</dbReference>
<reference evidence="1" key="1">
    <citation type="submission" date="2018-05" db="EMBL/GenBank/DDBJ databases">
        <title>Draft genome of Mucuna pruriens seed.</title>
        <authorList>
            <person name="Nnadi N.E."/>
            <person name="Vos R."/>
            <person name="Hasami M.H."/>
            <person name="Devisetty U.K."/>
            <person name="Aguiy J.C."/>
        </authorList>
    </citation>
    <scope>NUCLEOTIDE SEQUENCE [LARGE SCALE GENOMIC DNA]</scope>
    <source>
        <strain evidence="1">JCA_2017</strain>
    </source>
</reference>
<name>A0A371GI31_MUCPR</name>
<feature type="non-terminal residue" evidence="1">
    <location>
        <position position="1"/>
    </location>
</feature>
<keyword evidence="2" id="KW-1185">Reference proteome</keyword>
<dbReference type="EMBL" id="QJKJ01005451">
    <property type="protein sequence ID" value="RDX90215.1"/>
    <property type="molecule type" value="Genomic_DNA"/>
</dbReference>
<gene>
    <name evidence="1" type="ORF">CR513_27943</name>
</gene>
<comment type="caution">
    <text evidence="1">The sequence shown here is derived from an EMBL/GenBank/DDBJ whole genome shotgun (WGS) entry which is preliminary data.</text>
</comment>